<evidence type="ECO:0000313" key="1">
    <source>
        <dbReference type="EMBL" id="EDU57732.1"/>
    </source>
</evidence>
<dbReference type="Proteomes" id="UP000004506">
    <property type="component" value="Unassembled WGS sequence"/>
</dbReference>
<accession>A0AA86YWH8</accession>
<reference evidence="2" key="2">
    <citation type="submission" date="2008-04" db="EMBL/GenBank/DDBJ databases">
        <title>Draft genome sequence of Providencia stuartii(ATCC 25827).</title>
        <authorList>
            <person name="Sudarsanam P."/>
            <person name="Ley R."/>
            <person name="Guruge J."/>
            <person name="Turnbaugh P.J."/>
            <person name="Mahowald M."/>
            <person name="Liep D."/>
            <person name="Gordon J."/>
        </authorList>
    </citation>
    <scope>NUCLEOTIDE SEQUENCE [LARGE SCALE GENOMIC DNA]</scope>
    <source>
        <strain evidence="2">ATCC 25827</strain>
    </source>
</reference>
<gene>
    <name evidence="1" type="ORF">PROSTU_04356</name>
</gene>
<dbReference type="AlphaFoldDB" id="A0AA86YWH8"/>
<organism evidence="1 2">
    <name type="scientific">Providencia stuartii ATCC 25827</name>
    <dbReference type="NCBI Taxonomy" id="471874"/>
    <lineage>
        <taxon>Bacteria</taxon>
        <taxon>Pseudomonadati</taxon>
        <taxon>Pseudomonadota</taxon>
        <taxon>Gammaproteobacteria</taxon>
        <taxon>Enterobacterales</taxon>
        <taxon>Morganellaceae</taxon>
        <taxon>Providencia</taxon>
    </lineage>
</organism>
<reference evidence="1 2" key="3">
    <citation type="submission" date="2008-05" db="EMBL/GenBank/DDBJ databases">
        <authorList>
            <person name="Fulton L."/>
            <person name="Clifton S."/>
            <person name="Fulton B."/>
            <person name="Xu J."/>
            <person name="Minx P."/>
            <person name="Pepin K.H."/>
            <person name="Johnson M."/>
            <person name="Thiruvilangam P."/>
            <person name="Bhonagiri V."/>
            <person name="Nash W.E."/>
            <person name="Mardis E.R."/>
            <person name="Wilson R.K."/>
        </authorList>
    </citation>
    <scope>NUCLEOTIDE SEQUENCE [LARGE SCALE GENOMIC DNA]</scope>
    <source>
        <strain evidence="1 2">ATCC 25827</strain>
    </source>
</reference>
<sequence>MKKEELIDLFNEHADLINMGTSLMLQVKNGLNLRKKRYP</sequence>
<name>A0AA86YWH8_PROST</name>
<reference evidence="2" key="1">
    <citation type="submission" date="2008-04" db="EMBL/GenBank/DDBJ databases">
        <title>Draft genome sequence of Providencia stuartii (ATCC 25827).</title>
        <authorList>
            <person name="Sudarsanam P."/>
            <person name="Ley R."/>
            <person name="Guruge J."/>
            <person name="Turnbaugh P.J."/>
            <person name="Mahowald M."/>
            <person name="Liep D."/>
            <person name="Gordon J."/>
        </authorList>
    </citation>
    <scope>NUCLEOTIDE SEQUENCE [LARGE SCALE GENOMIC DNA]</scope>
    <source>
        <strain evidence="2">ATCC 25827</strain>
    </source>
</reference>
<comment type="caution">
    <text evidence="1">The sequence shown here is derived from an EMBL/GenBank/DDBJ whole genome shotgun (WGS) entry which is preliminary data.</text>
</comment>
<dbReference type="EMBL" id="ABJD02000108">
    <property type="protein sequence ID" value="EDU57732.1"/>
    <property type="molecule type" value="Genomic_DNA"/>
</dbReference>
<evidence type="ECO:0000313" key="2">
    <source>
        <dbReference type="Proteomes" id="UP000004506"/>
    </source>
</evidence>
<protein>
    <submittedName>
        <fullName evidence="1">Uncharacterized protein</fullName>
    </submittedName>
</protein>
<proteinExistence type="predicted"/>